<comment type="subcellular location">
    <subcellularLocation>
        <location evidence="2">Membrane</location>
        <topology evidence="2">Multi-pass membrane protein</topology>
    </subcellularLocation>
</comment>
<accession>A0A938B371</accession>
<dbReference type="Proteomes" id="UP000712673">
    <property type="component" value="Unassembled WGS sequence"/>
</dbReference>
<evidence type="ECO:0000313" key="11">
    <source>
        <dbReference type="EMBL" id="MBM3224744.1"/>
    </source>
</evidence>
<evidence type="ECO:0000256" key="8">
    <source>
        <dbReference type="ARBA" id="ARBA00023136"/>
    </source>
</evidence>
<dbReference type="GO" id="GO:0017004">
    <property type="term" value="P:cytochrome complex assembly"/>
    <property type="evidence" value="ECO:0007669"/>
    <property type="project" value="UniProtKB-KW"/>
</dbReference>
<feature type="transmembrane region" description="Helical" evidence="9">
    <location>
        <begin position="156"/>
        <end position="175"/>
    </location>
</feature>
<evidence type="ECO:0000256" key="4">
    <source>
        <dbReference type="ARBA" id="ARBA00016463"/>
    </source>
</evidence>
<proteinExistence type="inferred from homology"/>
<evidence type="ECO:0000256" key="2">
    <source>
        <dbReference type="ARBA" id="ARBA00004141"/>
    </source>
</evidence>
<evidence type="ECO:0000256" key="7">
    <source>
        <dbReference type="ARBA" id="ARBA00022989"/>
    </source>
</evidence>
<dbReference type="GO" id="GO:0020037">
    <property type="term" value="F:heme binding"/>
    <property type="evidence" value="ECO:0007669"/>
    <property type="project" value="InterPro"/>
</dbReference>
<dbReference type="InterPro" id="IPR003557">
    <property type="entry name" value="Cyt_c_biogenesis_CcmC"/>
</dbReference>
<evidence type="ECO:0000259" key="10">
    <source>
        <dbReference type="Pfam" id="PF01578"/>
    </source>
</evidence>
<evidence type="ECO:0000313" key="12">
    <source>
        <dbReference type="Proteomes" id="UP000712673"/>
    </source>
</evidence>
<dbReference type="PANTHER" id="PTHR30071:SF1">
    <property type="entry name" value="CYTOCHROME B_B6 PROTEIN-RELATED"/>
    <property type="match status" value="1"/>
</dbReference>
<dbReference type="EMBL" id="VGLS01000395">
    <property type="protein sequence ID" value="MBM3224744.1"/>
    <property type="molecule type" value="Genomic_DNA"/>
</dbReference>
<keyword evidence="5 9" id="KW-0812">Transmembrane</keyword>
<evidence type="ECO:0000256" key="6">
    <source>
        <dbReference type="ARBA" id="ARBA00022748"/>
    </source>
</evidence>
<feature type="transmembrane region" description="Helical" evidence="9">
    <location>
        <begin position="22"/>
        <end position="40"/>
    </location>
</feature>
<dbReference type="InterPro" id="IPR002541">
    <property type="entry name" value="Cyt_c_assembly"/>
</dbReference>
<dbReference type="InterPro" id="IPR045062">
    <property type="entry name" value="Cyt_c_biogenesis_CcsA/CcmC"/>
</dbReference>
<sequence>MQVWWLCGLFVCILLVSYKSQLVHLIAMYVSMLTAMWLIFEYAPAEQMQGVVQKIFYVHVSSALTMFVAFGVVCVASIIFLWKKATWWDAIAHSAAEIGVLFCTLVLLTGPIWGRPIWGTWWSWDPTLTLTLVLWLIYVAYLMLRIETHDPKRARFAAILGIVGFVDVPLIRWSVEKWRTLHPKPVLMQEGGTTGLTPAMLLTFLVCLGAFLLLFFYLLRERAKMAQNRHAVEVLRQRIDEALGR</sequence>
<dbReference type="AlphaFoldDB" id="A0A938B371"/>
<dbReference type="PANTHER" id="PTHR30071">
    <property type="entry name" value="HEME EXPORTER PROTEIN C"/>
    <property type="match status" value="1"/>
</dbReference>
<feature type="transmembrane region" description="Helical" evidence="9">
    <location>
        <begin position="195"/>
        <end position="219"/>
    </location>
</feature>
<evidence type="ECO:0000256" key="3">
    <source>
        <dbReference type="ARBA" id="ARBA00005840"/>
    </source>
</evidence>
<dbReference type="GO" id="GO:0015232">
    <property type="term" value="F:heme transmembrane transporter activity"/>
    <property type="evidence" value="ECO:0007669"/>
    <property type="project" value="InterPro"/>
</dbReference>
<evidence type="ECO:0000256" key="1">
    <source>
        <dbReference type="ARBA" id="ARBA00002442"/>
    </source>
</evidence>
<reference evidence="11" key="1">
    <citation type="submission" date="2019-03" db="EMBL/GenBank/DDBJ databases">
        <title>Lake Tanganyika Metagenome-Assembled Genomes (MAGs).</title>
        <authorList>
            <person name="Tran P."/>
        </authorList>
    </citation>
    <scope>NUCLEOTIDE SEQUENCE</scope>
    <source>
        <strain evidence="11">K_DeepCast_65m_m2_066</strain>
    </source>
</reference>
<feature type="transmembrane region" description="Helical" evidence="9">
    <location>
        <begin position="126"/>
        <end position="144"/>
    </location>
</feature>
<dbReference type="GO" id="GO:0005886">
    <property type="term" value="C:plasma membrane"/>
    <property type="evidence" value="ECO:0007669"/>
    <property type="project" value="TreeGrafter"/>
</dbReference>
<organism evidence="11 12">
    <name type="scientific">Tectimicrobiota bacterium</name>
    <dbReference type="NCBI Taxonomy" id="2528274"/>
    <lineage>
        <taxon>Bacteria</taxon>
        <taxon>Pseudomonadati</taxon>
        <taxon>Nitrospinota/Tectimicrobiota group</taxon>
        <taxon>Candidatus Tectimicrobiota</taxon>
    </lineage>
</organism>
<comment type="caution">
    <text evidence="11">The sequence shown here is derived from an EMBL/GenBank/DDBJ whole genome shotgun (WGS) entry which is preliminary data.</text>
</comment>
<protein>
    <recommendedName>
        <fullName evidence="4">Heme exporter protein C</fullName>
    </recommendedName>
</protein>
<dbReference type="Pfam" id="PF01578">
    <property type="entry name" value="Cytochrom_C_asm"/>
    <property type="match status" value="1"/>
</dbReference>
<feature type="domain" description="Cytochrome c assembly protein" evidence="10">
    <location>
        <begin position="4"/>
        <end position="182"/>
    </location>
</feature>
<comment type="similarity">
    <text evidence="3">Belongs to the CcmC/CycZ/HelC family.</text>
</comment>
<keyword evidence="8 9" id="KW-0472">Membrane</keyword>
<keyword evidence="7 9" id="KW-1133">Transmembrane helix</keyword>
<dbReference type="PRINTS" id="PR01386">
    <property type="entry name" value="CCMCBIOGNSIS"/>
</dbReference>
<name>A0A938B371_UNCTE</name>
<feature type="transmembrane region" description="Helical" evidence="9">
    <location>
        <begin position="94"/>
        <end position="114"/>
    </location>
</feature>
<comment type="function">
    <text evidence="1">Required for the export of heme to the periplasm for the biogenesis of c-type cytochromes.</text>
</comment>
<evidence type="ECO:0000256" key="9">
    <source>
        <dbReference type="SAM" id="Phobius"/>
    </source>
</evidence>
<feature type="transmembrane region" description="Helical" evidence="9">
    <location>
        <begin position="60"/>
        <end position="82"/>
    </location>
</feature>
<evidence type="ECO:0000256" key="5">
    <source>
        <dbReference type="ARBA" id="ARBA00022692"/>
    </source>
</evidence>
<gene>
    <name evidence="11" type="ORF">FJZ47_13190</name>
</gene>
<keyword evidence="6" id="KW-0201">Cytochrome c-type biogenesis</keyword>